<dbReference type="Proteomes" id="UP000076623">
    <property type="component" value="Chromosome"/>
</dbReference>
<dbReference type="AlphaFoldDB" id="A0A160ILJ9"/>
<gene>
    <name evidence="2" type="ORF">ABE65_005280</name>
</gene>
<evidence type="ECO:0000256" key="1">
    <source>
        <dbReference type="SAM" id="Phobius"/>
    </source>
</evidence>
<keyword evidence="1" id="KW-0472">Membrane</keyword>
<keyword evidence="3" id="KW-1185">Reference proteome</keyword>
<name>A0A160ILJ9_9BACL</name>
<evidence type="ECO:0000313" key="2">
    <source>
        <dbReference type="EMBL" id="ANC76252.1"/>
    </source>
</evidence>
<keyword evidence="1" id="KW-0812">Transmembrane</keyword>
<keyword evidence="1" id="KW-1133">Transmembrane helix</keyword>
<dbReference type="RefSeq" id="WP_066392116.1">
    <property type="nucleotide sequence ID" value="NZ_CP015378.1"/>
</dbReference>
<dbReference type="KEGG" id="fpn:ABE65_005280"/>
<proteinExistence type="predicted"/>
<feature type="transmembrane region" description="Helical" evidence="1">
    <location>
        <begin position="45"/>
        <end position="65"/>
    </location>
</feature>
<feature type="transmembrane region" description="Helical" evidence="1">
    <location>
        <begin position="77"/>
        <end position="95"/>
    </location>
</feature>
<feature type="transmembrane region" description="Helical" evidence="1">
    <location>
        <begin position="7"/>
        <end position="25"/>
    </location>
</feature>
<organism evidence="2 3">
    <name type="scientific">Fictibacillus phosphorivorans</name>
    <dbReference type="NCBI Taxonomy" id="1221500"/>
    <lineage>
        <taxon>Bacteria</taxon>
        <taxon>Bacillati</taxon>
        <taxon>Bacillota</taxon>
        <taxon>Bacilli</taxon>
        <taxon>Bacillales</taxon>
        <taxon>Fictibacillaceae</taxon>
        <taxon>Fictibacillus</taxon>
    </lineage>
</organism>
<evidence type="ECO:0000313" key="3">
    <source>
        <dbReference type="Proteomes" id="UP000076623"/>
    </source>
</evidence>
<dbReference type="STRING" id="1221500.ABE65_005280"/>
<sequence length="108" mass="12511">MTELVRIGLMAILGTQGAYFLAIFLAGNTMIDWYEWGTFRNADTVFTKTVNVLSALFMGIAYWSGKRVDHHNWFVKRIYLLGYAFLYTIAGIIIYELCDYVLRVIENH</sequence>
<protein>
    <submittedName>
        <fullName evidence="2">Uncharacterized protein</fullName>
    </submittedName>
</protein>
<reference evidence="2 3" key="1">
    <citation type="submission" date="2016-04" db="EMBL/GenBank/DDBJ databases">
        <title>Complete genome sequence of Fictibacillus phosphorivorans G25-29, a strain toxic to nematodes.</title>
        <authorList>
            <person name="Zheng Z."/>
        </authorList>
    </citation>
    <scope>NUCLEOTIDE SEQUENCE [LARGE SCALE GENOMIC DNA]</scope>
    <source>
        <strain evidence="2 3">G25-29</strain>
    </source>
</reference>
<dbReference type="EMBL" id="CP015378">
    <property type="protein sequence ID" value="ANC76252.1"/>
    <property type="molecule type" value="Genomic_DNA"/>
</dbReference>
<accession>A0A160ILJ9</accession>